<accession>A0A5B8CL11</accession>
<keyword evidence="3" id="KW-0255">Endonuclease</keyword>
<feature type="compositionally biased region" description="Basic and acidic residues" evidence="1">
    <location>
        <begin position="51"/>
        <end position="64"/>
    </location>
</feature>
<evidence type="ECO:0000259" key="2">
    <source>
        <dbReference type="Pfam" id="PF13392"/>
    </source>
</evidence>
<dbReference type="KEGG" id="sufl:FIL70_07355"/>
<gene>
    <name evidence="3" type="ORF">FIL70_07355</name>
</gene>
<evidence type="ECO:0000313" key="4">
    <source>
        <dbReference type="Proteomes" id="UP000311469"/>
    </source>
</evidence>
<evidence type="ECO:0000256" key="1">
    <source>
        <dbReference type="SAM" id="MobiDB-lite"/>
    </source>
</evidence>
<feature type="compositionally biased region" description="Polar residues" evidence="1">
    <location>
        <begin position="80"/>
        <end position="90"/>
    </location>
</feature>
<organism evidence="3 4">
    <name type="scientific">Sphingobium fuliginis ATCC 27551</name>
    <dbReference type="NCBI Taxonomy" id="1208342"/>
    <lineage>
        <taxon>Bacteria</taxon>
        <taxon>Pseudomonadati</taxon>
        <taxon>Pseudomonadota</taxon>
        <taxon>Alphaproteobacteria</taxon>
        <taxon>Sphingomonadales</taxon>
        <taxon>Sphingomonadaceae</taxon>
        <taxon>Sphingobium</taxon>
    </lineage>
</organism>
<dbReference type="InterPro" id="IPR003615">
    <property type="entry name" value="HNH_nuc"/>
</dbReference>
<dbReference type="EMBL" id="CP041016">
    <property type="protein sequence ID" value="QDC39100.1"/>
    <property type="molecule type" value="Genomic_DNA"/>
</dbReference>
<dbReference type="Pfam" id="PF13392">
    <property type="entry name" value="HNH_3"/>
    <property type="match status" value="1"/>
</dbReference>
<dbReference type="AlphaFoldDB" id="A0A5B8CL11"/>
<feature type="compositionally biased region" description="Basic residues" evidence="1">
    <location>
        <begin position="68"/>
        <end position="79"/>
    </location>
</feature>
<dbReference type="Proteomes" id="UP000311469">
    <property type="component" value="Chromosome cSF1"/>
</dbReference>
<name>A0A5B8CL11_SPHSA</name>
<feature type="domain" description="HNH nuclease" evidence="2">
    <location>
        <begin position="121"/>
        <end position="159"/>
    </location>
</feature>
<keyword evidence="3" id="KW-0540">Nuclease</keyword>
<reference evidence="3 4" key="1">
    <citation type="submission" date="2019-06" db="EMBL/GenBank/DDBJ databases">
        <title>Genome organization and adaptive potential of archetypical organophosphate degarding Sphingobium fuliginis ATCC 27551.</title>
        <authorList>
            <person name="Sarwar A."/>
            <person name="Parthasarathy S."/>
            <person name="Singh C."/>
            <person name="Siddavattam D."/>
        </authorList>
    </citation>
    <scope>NUCLEOTIDE SEQUENCE [LARGE SCALE GENOMIC DNA]</scope>
    <source>
        <strain evidence="3 4">ATCC 27551</strain>
    </source>
</reference>
<protein>
    <submittedName>
        <fullName evidence="3">HNH endonuclease</fullName>
    </submittedName>
</protein>
<sequence>MEWLEANRLMVISDYHRAFCETFGRGDVSLSNLHSLRKRKGWATGRSGHFVKGEAPHNKGKPCEPGKGGRHPNARRTQFKKGQTPHNTNYLGHERISTDGYVEISVEERNPHTGYERRYVLKHKWLWEQANGPVPEGHALKCLDSNPLNTDPSNWEPVPRGVLARLNGGRFRTTLAYDEASPELKPLVMASAKLKHAAQTARKGSPS</sequence>
<feature type="region of interest" description="Disordered" evidence="1">
    <location>
        <begin position="46"/>
        <end position="92"/>
    </location>
</feature>
<keyword evidence="3" id="KW-0378">Hydrolase</keyword>
<evidence type="ECO:0000313" key="3">
    <source>
        <dbReference type="EMBL" id="QDC39100.1"/>
    </source>
</evidence>
<dbReference type="GO" id="GO:0004519">
    <property type="term" value="F:endonuclease activity"/>
    <property type="evidence" value="ECO:0007669"/>
    <property type="project" value="UniProtKB-KW"/>
</dbReference>
<proteinExistence type="predicted"/>